<keyword evidence="4 5" id="KW-0472">Membrane</keyword>
<reference evidence="6 7" key="1">
    <citation type="journal article" date="2014" name="Appl. Microbiol. Biotechnol.">
        <title>Transformable facultative thermophile Geobacillus stearothermophilus NUB3621 as a host strain for metabolic engineering.</title>
        <authorList>
            <person name="Blanchard K."/>
            <person name="Robic S."/>
            <person name="Matsumura I."/>
        </authorList>
    </citation>
    <scope>NUCLEOTIDE SEQUENCE [LARGE SCALE GENOMIC DNA]</scope>
    <source>
        <strain evidence="6 7">NUB3621</strain>
    </source>
</reference>
<comment type="subcellular location">
    <subcellularLocation>
        <location evidence="1">Membrane</location>
        <topology evidence="1">Multi-pass membrane protein</topology>
    </subcellularLocation>
</comment>
<evidence type="ECO:0008006" key="8">
    <source>
        <dbReference type="Google" id="ProtNLM"/>
    </source>
</evidence>
<sequence length="109" mass="11884">MNANKVLASLCYFSIFFAGFIFPIIVYFVTDHPEVKHHAKKALISHLIPVTTILLFIIGAIFVGWTGGGGDVSFWVGSGLVWIGGFIVAGIVNLVVVIWNIIRGIQVLK</sequence>
<feature type="transmembrane region" description="Helical" evidence="5">
    <location>
        <begin position="6"/>
        <end position="30"/>
    </location>
</feature>
<evidence type="ECO:0000256" key="1">
    <source>
        <dbReference type="ARBA" id="ARBA00004141"/>
    </source>
</evidence>
<protein>
    <recommendedName>
        <fullName evidence="8">DUF4870 domain-containing protein</fullName>
    </recommendedName>
</protein>
<dbReference type="AlphaFoldDB" id="A0ABC9VAD9"/>
<keyword evidence="3 5" id="KW-1133">Transmembrane helix</keyword>
<dbReference type="InterPro" id="IPR019109">
    <property type="entry name" value="MamF_MmsF"/>
</dbReference>
<feature type="transmembrane region" description="Helical" evidence="5">
    <location>
        <begin position="79"/>
        <end position="102"/>
    </location>
</feature>
<name>A0ABC9VAD9_9BACL</name>
<evidence type="ECO:0000313" key="6">
    <source>
        <dbReference type="EMBL" id="EZP75089.1"/>
    </source>
</evidence>
<evidence type="ECO:0000256" key="2">
    <source>
        <dbReference type="ARBA" id="ARBA00022692"/>
    </source>
</evidence>
<evidence type="ECO:0000256" key="4">
    <source>
        <dbReference type="ARBA" id="ARBA00023136"/>
    </source>
</evidence>
<keyword evidence="2 5" id="KW-0812">Transmembrane</keyword>
<evidence type="ECO:0000256" key="5">
    <source>
        <dbReference type="SAM" id="Phobius"/>
    </source>
</evidence>
<accession>A0ABC9VAD9</accession>
<evidence type="ECO:0000313" key="7">
    <source>
        <dbReference type="Proteomes" id="UP000023566"/>
    </source>
</evidence>
<organism evidence="6 7">
    <name type="scientific">Parageobacillus genomosp. 1</name>
    <dbReference type="NCBI Taxonomy" id="1295642"/>
    <lineage>
        <taxon>Bacteria</taxon>
        <taxon>Bacillati</taxon>
        <taxon>Bacillota</taxon>
        <taxon>Bacilli</taxon>
        <taxon>Bacillales</taxon>
        <taxon>Anoxybacillaceae</taxon>
        <taxon>Parageobacillus</taxon>
    </lineage>
</organism>
<evidence type="ECO:0000256" key="3">
    <source>
        <dbReference type="ARBA" id="ARBA00022989"/>
    </source>
</evidence>
<dbReference type="Pfam" id="PF09685">
    <property type="entry name" value="MamF_MmsF"/>
    <property type="match status" value="1"/>
</dbReference>
<proteinExistence type="predicted"/>
<dbReference type="EMBL" id="AOTZ01000009">
    <property type="protein sequence ID" value="EZP75089.1"/>
    <property type="molecule type" value="Genomic_DNA"/>
</dbReference>
<feature type="transmembrane region" description="Helical" evidence="5">
    <location>
        <begin position="42"/>
        <end position="67"/>
    </location>
</feature>
<dbReference type="Proteomes" id="UP000023566">
    <property type="component" value="Chromosome"/>
</dbReference>
<keyword evidence="7" id="KW-1185">Reference proteome</keyword>
<dbReference type="RefSeq" id="WP_043906068.1">
    <property type="nucleotide sequence ID" value="NZ_CM002692.1"/>
</dbReference>
<comment type="caution">
    <text evidence="6">The sequence shown here is derived from an EMBL/GenBank/DDBJ whole genome shotgun (WGS) entry which is preliminary data.</text>
</comment>
<gene>
    <name evidence="6" type="ORF">H839_16353</name>
</gene>